<organism evidence="1 2">
    <name type="scientific">Methylobacterium brachiatum</name>
    <dbReference type="NCBI Taxonomy" id="269660"/>
    <lineage>
        <taxon>Bacteria</taxon>
        <taxon>Pseudomonadati</taxon>
        <taxon>Pseudomonadota</taxon>
        <taxon>Alphaproteobacteria</taxon>
        <taxon>Hyphomicrobiales</taxon>
        <taxon>Methylobacteriaceae</taxon>
        <taxon>Methylobacterium</taxon>
    </lineage>
</organism>
<reference evidence="1" key="1">
    <citation type="submission" date="2023-07" db="EMBL/GenBank/DDBJ databases">
        <title>Genomic Encyclopedia of Type Strains, Phase IV (KMG-IV): sequencing the most valuable type-strain genomes for metagenomic binning, comparative biology and taxonomic classification.</title>
        <authorList>
            <person name="Goeker M."/>
        </authorList>
    </citation>
    <scope>NUCLEOTIDE SEQUENCE</scope>
    <source>
        <strain evidence="1">DSM 19569</strain>
    </source>
</reference>
<accession>A0AAJ1TM73</accession>
<gene>
    <name evidence="1" type="ORF">QO001_002207</name>
</gene>
<dbReference type="AlphaFoldDB" id="A0AAJ1TM73"/>
<name>A0AAJ1TM73_9HYPH</name>
<dbReference type="EMBL" id="JAUSWL010000003">
    <property type="protein sequence ID" value="MDQ0543281.1"/>
    <property type="molecule type" value="Genomic_DNA"/>
</dbReference>
<proteinExistence type="predicted"/>
<dbReference type="Proteomes" id="UP001223420">
    <property type="component" value="Unassembled WGS sequence"/>
</dbReference>
<evidence type="ECO:0000313" key="1">
    <source>
        <dbReference type="EMBL" id="MDQ0543281.1"/>
    </source>
</evidence>
<evidence type="ECO:0000313" key="2">
    <source>
        <dbReference type="Proteomes" id="UP001223420"/>
    </source>
</evidence>
<dbReference type="RefSeq" id="WP_230366096.1">
    <property type="nucleotide sequence ID" value="NZ_JAJALK010000004.1"/>
</dbReference>
<sequence>MIRMRAPEGLTGFSHQGHAIEVGADGAVLVDPRHRLDLEAHGFSPWDAPAAASTAVSVALGPLDADRARLVALFTETVAAMPDDEVARMIADADQRRRLEQEEAERIDPAQVTVEAIELMKRHELFAFLRKRGIRVVPPVDNETLRANARAALAPAS</sequence>
<protein>
    <submittedName>
        <fullName evidence="1">Uncharacterized protein</fullName>
    </submittedName>
</protein>
<comment type="caution">
    <text evidence="1">The sequence shown here is derived from an EMBL/GenBank/DDBJ whole genome shotgun (WGS) entry which is preliminary data.</text>
</comment>